<feature type="domain" description="Oxidoreductase-like" evidence="2">
    <location>
        <begin position="733"/>
        <end position="777"/>
    </location>
</feature>
<dbReference type="Proteomes" id="UP001148786">
    <property type="component" value="Unassembled WGS sequence"/>
</dbReference>
<organism evidence="4 5">
    <name type="scientific">Agrocybe chaxingu</name>
    <dbReference type="NCBI Taxonomy" id="84603"/>
    <lineage>
        <taxon>Eukaryota</taxon>
        <taxon>Fungi</taxon>
        <taxon>Dikarya</taxon>
        <taxon>Basidiomycota</taxon>
        <taxon>Agaricomycotina</taxon>
        <taxon>Agaricomycetes</taxon>
        <taxon>Agaricomycetidae</taxon>
        <taxon>Agaricales</taxon>
        <taxon>Agaricineae</taxon>
        <taxon>Strophariaceae</taxon>
        <taxon>Agrocybe</taxon>
    </lineage>
</organism>
<evidence type="ECO:0000259" key="2">
    <source>
        <dbReference type="Pfam" id="PF09791"/>
    </source>
</evidence>
<dbReference type="InterPro" id="IPR040976">
    <property type="entry name" value="Pkinase_fungal"/>
</dbReference>
<evidence type="ECO:0000313" key="5">
    <source>
        <dbReference type="Proteomes" id="UP001148786"/>
    </source>
</evidence>
<comment type="caution">
    <text evidence="4">The sequence shown here is derived from an EMBL/GenBank/DDBJ whole genome shotgun (WGS) entry which is preliminary data.</text>
</comment>
<feature type="domain" description="Fungal-type protein kinase" evidence="3">
    <location>
        <begin position="433"/>
        <end position="556"/>
    </location>
</feature>
<dbReference type="Pfam" id="PF17667">
    <property type="entry name" value="Pkinase_fungal"/>
    <property type="match status" value="2"/>
</dbReference>
<keyword evidence="1" id="KW-0175">Coiled coil</keyword>
<evidence type="ECO:0000259" key="3">
    <source>
        <dbReference type="Pfam" id="PF17667"/>
    </source>
</evidence>
<sequence>MISVLARRNEELRTAVKERLCEGVSVEDFVHHVWRFPLDKLQVVMEQDWPVCQNHLDRYRATLEGRGNQSTAFRVICSRLLNDVHEAFGMRARDMEDEFLDSRGRPCLENAYIDGDPDFVRVWKSNREDVLPDWESVKTLINFAAIDPTRSHQADELLENPEHVFDPPHNVTLPHPFDQPRTFQTMPTTNDITDDALRIALYAKECFTVYADRAYATALLVDGFKGSLWYFDHHLAMHTLSLNFSSRLGLRYLTLILFAMAKCDMQGAGFNPLFQRLHGLSSGDRVAWTPIENPEKVGEDNCYIFPLRKGEKRRPFFVIDDWVDAAYRFVAPGTTTHSVRTGVLGGRVSHDSQTLKMTWRPQDEDHEQVILGHIMARLPYEWLAHLPLEVAFAAAYSVEDLEFPWTKMGIRLPRELEDVDPPSLHVSVYPEYQPLWEVGSVEDFKRVFVQCIECHYHAFRDAEHLHGAISERSLKVHNRLAADGRHRRPLGILTDWEIGPQPRQDDDAEHPMEIGHGSGPFTFIAAELALDIQVFGTARMHYYRHDLESFFYILVWASVHYNLNDKHRDAVDPHGLLREWSSKEFSSRSKIEFINSFYGHPDKISDLVKSECDELYTTWVRPLRRLFRAAFASMPGEGDDDEDYDFETCNGILTFDNFMRVIGVTPRRFDRDRVLPPWCHILWRQAIQASKKTKKSLRGKEMFSKELDDLAEGNAAVPVVLQPRKLAKTANIFHGFIVPEEPKPPADDECCMSGCAVCVYDLHEEAIGAYNEAVAALRTSLTSLNVPRSEWPPQIRPKGISSSPSPQQVKGAVLSAFEEIERKLELKRKEKEAEEARIARRLAQQKKRNQLVAIKEPSSVDTVLNELYEGLRWVFFSKR</sequence>
<dbReference type="PANTHER" id="PTHR38248:SF2">
    <property type="entry name" value="FUNK1 11"/>
    <property type="match status" value="1"/>
</dbReference>
<name>A0A9W8K505_9AGAR</name>
<dbReference type="Pfam" id="PF09791">
    <property type="entry name" value="Oxidored-like"/>
    <property type="match status" value="1"/>
</dbReference>
<dbReference type="OrthoDB" id="5569250at2759"/>
<dbReference type="EMBL" id="JANKHO010000232">
    <property type="protein sequence ID" value="KAJ3512846.1"/>
    <property type="molecule type" value="Genomic_DNA"/>
</dbReference>
<accession>A0A9W8K505</accession>
<feature type="coiled-coil region" evidence="1">
    <location>
        <begin position="814"/>
        <end position="849"/>
    </location>
</feature>
<feature type="domain" description="Fungal-type protein kinase" evidence="3">
    <location>
        <begin position="184"/>
        <end position="374"/>
    </location>
</feature>
<proteinExistence type="predicted"/>
<evidence type="ECO:0000256" key="1">
    <source>
        <dbReference type="SAM" id="Coils"/>
    </source>
</evidence>
<reference evidence="4" key="1">
    <citation type="submission" date="2022-07" db="EMBL/GenBank/DDBJ databases">
        <title>Genome Sequence of Agrocybe chaxingu.</title>
        <authorList>
            <person name="Buettner E."/>
        </authorList>
    </citation>
    <scope>NUCLEOTIDE SEQUENCE</scope>
    <source>
        <strain evidence="4">MP-N11</strain>
    </source>
</reference>
<dbReference type="InterPro" id="IPR019180">
    <property type="entry name" value="Oxidoreductase-like_N"/>
</dbReference>
<evidence type="ECO:0008006" key="6">
    <source>
        <dbReference type="Google" id="ProtNLM"/>
    </source>
</evidence>
<gene>
    <name evidence="4" type="ORF">NLJ89_g3276</name>
</gene>
<protein>
    <recommendedName>
        <fullName evidence="6">Fungal-type protein kinase domain-containing protein</fullName>
    </recommendedName>
</protein>
<keyword evidence="5" id="KW-1185">Reference proteome</keyword>
<dbReference type="PANTHER" id="PTHR38248">
    <property type="entry name" value="FUNK1 6"/>
    <property type="match status" value="1"/>
</dbReference>
<evidence type="ECO:0000313" key="4">
    <source>
        <dbReference type="EMBL" id="KAJ3512846.1"/>
    </source>
</evidence>
<dbReference type="AlphaFoldDB" id="A0A9W8K505"/>